<comment type="caution">
    <text evidence="2">The sequence shown here is derived from an EMBL/GenBank/DDBJ whole genome shotgun (WGS) entry which is preliminary data.</text>
</comment>
<evidence type="ECO:0000313" key="5">
    <source>
        <dbReference type="Proteomes" id="UP001152797"/>
    </source>
</evidence>
<dbReference type="AlphaFoldDB" id="A0A9P1GEB6"/>
<dbReference type="EMBL" id="CAMXCT010004749">
    <property type="protein sequence ID" value="CAI4010240.1"/>
    <property type="molecule type" value="Genomic_DNA"/>
</dbReference>
<dbReference type="InterPro" id="IPR037119">
    <property type="entry name" value="Haem_oxidase_HugZ-like_sf"/>
</dbReference>
<evidence type="ECO:0000313" key="4">
    <source>
        <dbReference type="EMBL" id="CAL4797552.1"/>
    </source>
</evidence>
<dbReference type="EMBL" id="CAMXCT020004749">
    <property type="protein sequence ID" value="CAL1163615.1"/>
    <property type="molecule type" value="Genomic_DNA"/>
</dbReference>
<evidence type="ECO:0000313" key="2">
    <source>
        <dbReference type="EMBL" id="CAI4010240.1"/>
    </source>
</evidence>
<dbReference type="OrthoDB" id="2138282at2759"/>
<keyword evidence="5" id="KW-1185">Reference proteome</keyword>
<dbReference type="Pfam" id="PF10615">
    <property type="entry name" value="DUF2470"/>
    <property type="match status" value="1"/>
</dbReference>
<proteinExistence type="predicted"/>
<dbReference type="InterPro" id="IPR019595">
    <property type="entry name" value="DUF2470"/>
</dbReference>
<feature type="domain" description="DUF2470" evidence="1">
    <location>
        <begin position="44"/>
        <end position="114"/>
    </location>
</feature>
<accession>A0A9P1GEB6</accession>
<gene>
    <name evidence="2" type="ORF">C1SCF055_LOCUS35524</name>
</gene>
<dbReference type="SUPFAM" id="SSF50475">
    <property type="entry name" value="FMN-binding split barrel"/>
    <property type="match status" value="1"/>
</dbReference>
<evidence type="ECO:0000259" key="1">
    <source>
        <dbReference type="Pfam" id="PF10615"/>
    </source>
</evidence>
<reference evidence="2" key="1">
    <citation type="submission" date="2022-10" db="EMBL/GenBank/DDBJ databases">
        <authorList>
            <person name="Chen Y."/>
            <person name="Dougan E. K."/>
            <person name="Chan C."/>
            <person name="Rhodes N."/>
            <person name="Thang M."/>
        </authorList>
    </citation>
    <scope>NUCLEOTIDE SEQUENCE</scope>
</reference>
<organism evidence="2">
    <name type="scientific">Cladocopium goreaui</name>
    <dbReference type="NCBI Taxonomy" id="2562237"/>
    <lineage>
        <taxon>Eukaryota</taxon>
        <taxon>Sar</taxon>
        <taxon>Alveolata</taxon>
        <taxon>Dinophyceae</taxon>
        <taxon>Suessiales</taxon>
        <taxon>Symbiodiniaceae</taxon>
        <taxon>Cladocopium</taxon>
    </lineage>
</organism>
<sequence length="130" mass="14286">MVSAQRRLCALLGHVEASMVPRCALLEWRTVAADPVVADIEAVKRAVEHCNADHADAVLEMSRAFTGLSGIQKAVMLSIDQYGFDVLCETRAGPMRGRVLFQKTINSASLLREIMMETTQLARDKLAAQK</sequence>
<name>A0A9P1GEB6_9DINO</name>
<dbReference type="Gene3D" id="3.20.180.10">
    <property type="entry name" value="PNP-oxidase-like"/>
    <property type="match status" value="1"/>
</dbReference>
<reference evidence="3" key="2">
    <citation type="submission" date="2024-04" db="EMBL/GenBank/DDBJ databases">
        <authorList>
            <person name="Chen Y."/>
            <person name="Shah S."/>
            <person name="Dougan E. K."/>
            <person name="Thang M."/>
            <person name="Chan C."/>
        </authorList>
    </citation>
    <scope>NUCLEOTIDE SEQUENCE [LARGE SCALE GENOMIC DNA]</scope>
</reference>
<evidence type="ECO:0000313" key="3">
    <source>
        <dbReference type="EMBL" id="CAL1163615.1"/>
    </source>
</evidence>
<dbReference type="EMBL" id="CAMXCT030004749">
    <property type="protein sequence ID" value="CAL4797552.1"/>
    <property type="molecule type" value="Genomic_DNA"/>
</dbReference>
<dbReference type="Proteomes" id="UP001152797">
    <property type="component" value="Unassembled WGS sequence"/>
</dbReference>
<protein>
    <submittedName>
        <fullName evidence="4">DUF2470 domain-containing protein</fullName>
    </submittedName>
</protein>